<keyword evidence="3 7" id="KW-0694">RNA-binding</keyword>
<dbReference type="GO" id="GO:0019843">
    <property type="term" value="F:rRNA binding"/>
    <property type="evidence" value="ECO:0007669"/>
    <property type="project" value="UniProtKB-UniRule"/>
</dbReference>
<dbReference type="InterPro" id="IPR047867">
    <property type="entry name" value="Ribosomal_uL22_bac/org-type"/>
</dbReference>
<evidence type="ECO:0000256" key="8">
    <source>
        <dbReference type="RuleBase" id="RU004005"/>
    </source>
</evidence>
<sequence length="115" mass="12431">MSRALLKFVRVSPTKARLIAREVQGMNAELALAALEFMPNKAAGIVSKVIASAVANGDYEPEEVTITSCRVDKAAVMKRWRPRARGTASRIIKPTAHILVEVGVAEETENTKKGA</sequence>
<dbReference type="GO" id="GO:0006412">
    <property type="term" value="P:translation"/>
    <property type="evidence" value="ECO:0007669"/>
    <property type="project" value="UniProtKB-UniRule"/>
</dbReference>
<dbReference type="SUPFAM" id="SSF54843">
    <property type="entry name" value="Ribosomal protein L22"/>
    <property type="match status" value="1"/>
</dbReference>
<dbReference type="InterPro" id="IPR001063">
    <property type="entry name" value="Ribosomal_uL22"/>
</dbReference>
<dbReference type="Pfam" id="PF00237">
    <property type="entry name" value="Ribosomal_L22"/>
    <property type="match status" value="1"/>
</dbReference>
<proteinExistence type="inferred from homology"/>
<evidence type="ECO:0000256" key="4">
    <source>
        <dbReference type="ARBA" id="ARBA00022980"/>
    </source>
</evidence>
<gene>
    <name evidence="7" type="primary">rplV</name>
    <name evidence="11" type="ORF">HELGO_WM3664</name>
</gene>
<keyword evidence="5 7" id="KW-0687">Ribonucleoprotein</keyword>
<dbReference type="AlphaFoldDB" id="A0A6S6T5X9"/>
<dbReference type="HAMAP" id="MF_01331_B">
    <property type="entry name" value="Ribosomal_uL22_B"/>
    <property type="match status" value="1"/>
</dbReference>
<dbReference type="GO" id="GO:0003735">
    <property type="term" value="F:structural constituent of ribosome"/>
    <property type="evidence" value="ECO:0007669"/>
    <property type="project" value="InterPro"/>
</dbReference>
<keyword evidence="2 7" id="KW-0699">rRNA-binding</keyword>
<comment type="similarity">
    <text evidence="1 7 8">Belongs to the universal ribosomal protein uL22 family.</text>
</comment>
<evidence type="ECO:0000256" key="10">
    <source>
        <dbReference type="RuleBase" id="RU004008"/>
    </source>
</evidence>
<comment type="function">
    <text evidence="7 10">This protein binds specifically to 23S rRNA; its binding is stimulated by other ribosomal proteins, e.g., L4, L17, and L20. It is important during the early stages of 50S assembly. It makes multiple contacts with different domains of the 23S rRNA in the assembled 50S subunit and ribosome.</text>
</comment>
<name>A0A6S6T5X9_9BACT</name>
<dbReference type="Gene3D" id="3.90.470.10">
    <property type="entry name" value="Ribosomal protein L22/L17"/>
    <property type="match status" value="1"/>
</dbReference>
<dbReference type="InterPro" id="IPR005727">
    <property type="entry name" value="Ribosomal_uL22_bac/chlpt-type"/>
</dbReference>
<protein>
    <recommendedName>
        <fullName evidence="6 7">Large ribosomal subunit protein uL22</fullName>
    </recommendedName>
</protein>
<dbReference type="EMBL" id="CACVAS010000066">
    <property type="protein sequence ID" value="CAA6814234.1"/>
    <property type="molecule type" value="Genomic_DNA"/>
</dbReference>
<dbReference type="PANTHER" id="PTHR13501:SF8">
    <property type="entry name" value="LARGE RIBOSOMAL SUBUNIT PROTEIN UL22M"/>
    <property type="match status" value="1"/>
</dbReference>
<dbReference type="NCBIfam" id="TIGR01044">
    <property type="entry name" value="rplV_bact"/>
    <property type="match status" value="1"/>
</dbReference>
<accession>A0A6S6T5X9</accession>
<evidence type="ECO:0000256" key="5">
    <source>
        <dbReference type="ARBA" id="ARBA00023274"/>
    </source>
</evidence>
<dbReference type="GO" id="GO:0022625">
    <property type="term" value="C:cytosolic large ribosomal subunit"/>
    <property type="evidence" value="ECO:0007669"/>
    <property type="project" value="TreeGrafter"/>
</dbReference>
<evidence type="ECO:0000256" key="9">
    <source>
        <dbReference type="RuleBase" id="RU004006"/>
    </source>
</evidence>
<evidence type="ECO:0000256" key="6">
    <source>
        <dbReference type="ARBA" id="ARBA00035207"/>
    </source>
</evidence>
<evidence type="ECO:0000256" key="2">
    <source>
        <dbReference type="ARBA" id="ARBA00022730"/>
    </source>
</evidence>
<comment type="subunit">
    <text evidence="7 9">Part of the 50S ribosomal subunit.</text>
</comment>
<evidence type="ECO:0000256" key="1">
    <source>
        <dbReference type="ARBA" id="ARBA00009451"/>
    </source>
</evidence>
<evidence type="ECO:0000313" key="11">
    <source>
        <dbReference type="EMBL" id="CAA6814234.1"/>
    </source>
</evidence>
<dbReference type="CDD" id="cd00336">
    <property type="entry name" value="Ribosomal_L22"/>
    <property type="match status" value="1"/>
</dbReference>
<evidence type="ECO:0000256" key="7">
    <source>
        <dbReference type="HAMAP-Rule" id="MF_01331"/>
    </source>
</evidence>
<reference evidence="11" key="1">
    <citation type="submission" date="2020-01" db="EMBL/GenBank/DDBJ databases">
        <authorList>
            <person name="Meier V. D."/>
            <person name="Meier V D."/>
        </authorList>
    </citation>
    <scope>NUCLEOTIDE SEQUENCE</scope>
    <source>
        <strain evidence="11">HLG_WM_MAG_01</strain>
    </source>
</reference>
<dbReference type="PANTHER" id="PTHR13501">
    <property type="entry name" value="CHLOROPLAST 50S RIBOSOMAL PROTEIN L22-RELATED"/>
    <property type="match status" value="1"/>
</dbReference>
<keyword evidence="4 7" id="KW-0689">Ribosomal protein</keyword>
<organism evidence="11">
    <name type="scientific">uncultured Sulfurovum sp</name>
    <dbReference type="NCBI Taxonomy" id="269237"/>
    <lineage>
        <taxon>Bacteria</taxon>
        <taxon>Pseudomonadati</taxon>
        <taxon>Campylobacterota</taxon>
        <taxon>Epsilonproteobacteria</taxon>
        <taxon>Campylobacterales</taxon>
        <taxon>Sulfurovaceae</taxon>
        <taxon>Sulfurovum</taxon>
        <taxon>environmental samples</taxon>
    </lineage>
</organism>
<comment type="function">
    <text evidence="7">The globular domain of the protein is located near the polypeptide exit tunnel on the outside of the subunit, while an extended beta-hairpin is found that lines the wall of the exit tunnel in the center of the 70S ribosome.</text>
</comment>
<evidence type="ECO:0000256" key="3">
    <source>
        <dbReference type="ARBA" id="ARBA00022884"/>
    </source>
</evidence>
<dbReference type="InterPro" id="IPR036394">
    <property type="entry name" value="Ribosomal_uL22_sf"/>
</dbReference>